<proteinExistence type="predicted"/>
<sequence length="90" mass="9786">SLAVMLLPFEVCEVCCVCHSHANPGDNPSHLFSETSVHGLRLYSGIVQLPHMALILKGLEDSKEAIFRGSPDMLVETLCSLMNIRFSTGA</sequence>
<dbReference type="Proteomes" id="UP001314229">
    <property type="component" value="Unassembled WGS sequence"/>
</dbReference>
<evidence type="ECO:0000313" key="1">
    <source>
        <dbReference type="EMBL" id="CAK6958181.1"/>
    </source>
</evidence>
<feature type="non-terminal residue" evidence="1">
    <location>
        <position position="90"/>
    </location>
</feature>
<dbReference type="EMBL" id="CAWUFR010000032">
    <property type="protein sequence ID" value="CAK6958181.1"/>
    <property type="molecule type" value="Genomic_DNA"/>
</dbReference>
<evidence type="ECO:0000313" key="2">
    <source>
        <dbReference type="Proteomes" id="UP001314229"/>
    </source>
</evidence>
<protein>
    <submittedName>
        <fullName evidence="1">Uncharacterized protein</fullName>
    </submittedName>
</protein>
<reference evidence="1 2" key="1">
    <citation type="submission" date="2024-01" db="EMBL/GenBank/DDBJ databases">
        <authorList>
            <person name="Alioto T."/>
            <person name="Alioto T."/>
            <person name="Gomez Garrido J."/>
        </authorList>
    </citation>
    <scope>NUCLEOTIDE SEQUENCE [LARGE SCALE GENOMIC DNA]</scope>
</reference>
<gene>
    <name evidence="1" type="ORF">FSCOSCO3_A024789</name>
</gene>
<organism evidence="1 2">
    <name type="scientific">Scomber scombrus</name>
    <name type="common">Atlantic mackerel</name>
    <name type="synonym">Scomber vernalis</name>
    <dbReference type="NCBI Taxonomy" id="13677"/>
    <lineage>
        <taxon>Eukaryota</taxon>
        <taxon>Metazoa</taxon>
        <taxon>Chordata</taxon>
        <taxon>Craniata</taxon>
        <taxon>Vertebrata</taxon>
        <taxon>Euteleostomi</taxon>
        <taxon>Actinopterygii</taxon>
        <taxon>Neopterygii</taxon>
        <taxon>Teleostei</taxon>
        <taxon>Neoteleostei</taxon>
        <taxon>Acanthomorphata</taxon>
        <taxon>Pelagiaria</taxon>
        <taxon>Scombriformes</taxon>
        <taxon>Scombridae</taxon>
        <taxon>Scomber</taxon>
    </lineage>
</organism>
<dbReference type="AlphaFoldDB" id="A0AAV1NF57"/>
<accession>A0AAV1NF57</accession>
<feature type="non-terminal residue" evidence="1">
    <location>
        <position position="1"/>
    </location>
</feature>
<keyword evidence="2" id="KW-1185">Reference proteome</keyword>
<comment type="caution">
    <text evidence="1">The sequence shown here is derived from an EMBL/GenBank/DDBJ whole genome shotgun (WGS) entry which is preliminary data.</text>
</comment>
<name>A0AAV1NF57_SCOSC</name>